<dbReference type="Gene3D" id="2.60.450.20">
    <property type="match status" value="1"/>
</dbReference>
<keyword evidence="2" id="KW-0175">Coiled coil</keyword>
<organism evidence="4 5">
    <name type="scientific">Hyaloperonospora brassicae</name>
    <name type="common">Brassica downy mildew</name>
    <name type="synonym">Peronospora brassicae</name>
    <dbReference type="NCBI Taxonomy" id="162125"/>
    <lineage>
        <taxon>Eukaryota</taxon>
        <taxon>Sar</taxon>
        <taxon>Stramenopiles</taxon>
        <taxon>Oomycota</taxon>
        <taxon>Peronosporomycetes</taxon>
        <taxon>Peronosporales</taxon>
        <taxon>Peronosporaceae</taxon>
        <taxon>Hyaloperonospora</taxon>
    </lineage>
</organism>
<gene>
    <name evidence="4" type="ORF">HBR001_LOCUS4205</name>
</gene>
<dbReference type="EMBL" id="CANTFL010000810">
    <property type="protein sequence ID" value="CAI5727920.1"/>
    <property type="molecule type" value="Genomic_DNA"/>
</dbReference>
<dbReference type="PANTHER" id="PTHR10331:SF6">
    <property type="entry name" value="SPINDLE ASSEMBLY ABNORMAL 4"/>
    <property type="match status" value="1"/>
</dbReference>
<comment type="similarity">
    <text evidence="1">Belongs to the TCP10 family.</text>
</comment>
<dbReference type="Proteomes" id="UP001162031">
    <property type="component" value="Unassembled WGS sequence"/>
</dbReference>
<feature type="coiled-coil region" evidence="2">
    <location>
        <begin position="281"/>
        <end position="315"/>
    </location>
</feature>
<comment type="caution">
    <text evidence="4">The sequence shown here is derived from an EMBL/GenBank/DDBJ whole genome shotgun (WGS) entry which is preliminary data.</text>
</comment>
<sequence>MSMASARQSWEAKEQREAQEIAEFEAIERRLVEETAASQRDQQQLQLQQQLTLPPHAQKQVVNGYESEGTDWAESRVSLVADVGEVGHSRWQTTRPESWLSLSFDDSRDDRADPAAVFSGDSLLSVRGMRSQRKKSVDACEKHSESRKFHRDVSSKWSASSLDDAGPWHDGEALCELDNDVGLNQAETLQLQHQKECYDLEVTKLAAERGEVAQCKQHQRTLIEEEWEQERTKMNEEKLHQRQCKLRENTAAAQPNEKECAEVGMLEARIVNMQVDEKVRADKWKATTSKLQRRVSELEERNRELSDEVEFLKECHSEQEGDYDRRLKDTREASRLTTKSDVPSTFPSVLSMKNGLHEKNGFTCASEGNAQQWTSSDDNTCEDDMNNDCTAFSGCHHHNRVNGGERERSKLAVEDSHHSCVSMVLTGGMDCPSGTNFTSDANHARASHSATSEWVFTIVRNDDDQHEIGCTDRQCSAREKKGVTLAVTSPLELKVMVKEVGQRGGKRELSYADGSRTIMFPNGSKKDIDASGHFVIEFANGDRQEFFPDTGVSVYSYYEAQTTLTTYPDSRRVYEFANQQIETTLPDGTVEIQFTDGTTKTISANGDEFSVFPDGTTMLKQHDGLLEVTLQNAKTICFFPDGRIPADDTRSS</sequence>
<feature type="domain" description="Centromere protein J C-terminal" evidence="3">
    <location>
        <begin position="586"/>
        <end position="618"/>
    </location>
</feature>
<dbReference type="InterPro" id="IPR026581">
    <property type="entry name" value="TCP10L/CENPJ"/>
</dbReference>
<keyword evidence="5" id="KW-1185">Reference proteome</keyword>
<evidence type="ECO:0000313" key="5">
    <source>
        <dbReference type="Proteomes" id="UP001162031"/>
    </source>
</evidence>
<dbReference type="AlphaFoldDB" id="A0AAV0TWL9"/>
<accession>A0AAV0TWL9</accession>
<protein>
    <recommendedName>
        <fullName evidence="3">Centromere protein J C-terminal domain-containing protein</fullName>
    </recommendedName>
</protein>
<dbReference type="Pfam" id="PF07202">
    <property type="entry name" value="Tcp10_C"/>
    <property type="match status" value="2"/>
</dbReference>
<dbReference type="PANTHER" id="PTHR10331">
    <property type="entry name" value="T COMPLEX PROTEIN 10"/>
    <property type="match status" value="1"/>
</dbReference>
<dbReference type="InterPro" id="IPR047002">
    <property type="entry name" value="Tcp10_C_sf"/>
</dbReference>
<evidence type="ECO:0000313" key="4">
    <source>
        <dbReference type="EMBL" id="CAI5727920.1"/>
    </source>
</evidence>
<feature type="domain" description="Centromere protein J C-terminal" evidence="3">
    <location>
        <begin position="505"/>
        <end position="528"/>
    </location>
</feature>
<reference evidence="4" key="1">
    <citation type="submission" date="2022-12" db="EMBL/GenBank/DDBJ databases">
        <authorList>
            <person name="Webb A."/>
        </authorList>
    </citation>
    <scope>NUCLEOTIDE SEQUENCE</scope>
    <source>
        <strain evidence="4">Hp1</strain>
    </source>
</reference>
<proteinExistence type="inferred from homology"/>
<dbReference type="InterPro" id="IPR009852">
    <property type="entry name" value="CENPJ_C_dom"/>
</dbReference>
<evidence type="ECO:0000256" key="2">
    <source>
        <dbReference type="SAM" id="Coils"/>
    </source>
</evidence>
<evidence type="ECO:0000259" key="3">
    <source>
        <dbReference type="Pfam" id="PF07202"/>
    </source>
</evidence>
<evidence type="ECO:0000256" key="1">
    <source>
        <dbReference type="ARBA" id="ARBA00005627"/>
    </source>
</evidence>
<name>A0AAV0TWL9_HYABA</name>